<accession>A0ABP8SV14</accession>
<protein>
    <recommendedName>
        <fullName evidence="4">Integral membrane protein</fullName>
    </recommendedName>
</protein>
<dbReference type="SUPFAM" id="SSF53474">
    <property type="entry name" value="alpha/beta-Hydrolases"/>
    <property type="match status" value="1"/>
</dbReference>
<feature type="transmembrane region" description="Helical" evidence="1">
    <location>
        <begin position="81"/>
        <end position="103"/>
    </location>
</feature>
<dbReference type="EMBL" id="BAABGU010000030">
    <property type="protein sequence ID" value="GAA4576277.1"/>
    <property type="molecule type" value="Genomic_DNA"/>
</dbReference>
<dbReference type="RefSeq" id="WP_346122942.1">
    <property type="nucleotide sequence ID" value="NZ_BAABGU010000030.1"/>
</dbReference>
<feature type="transmembrane region" description="Helical" evidence="1">
    <location>
        <begin position="326"/>
        <end position="347"/>
    </location>
</feature>
<feature type="transmembrane region" description="Helical" evidence="1">
    <location>
        <begin position="294"/>
        <end position="314"/>
    </location>
</feature>
<feature type="transmembrane region" description="Helical" evidence="1">
    <location>
        <begin position="252"/>
        <end position="273"/>
    </location>
</feature>
<gene>
    <name evidence="2" type="ORF">GCM10023176_47330</name>
</gene>
<sequence>MSKESPPPGREDVPGKVIELRVHGVSGAGAGQVLDRPHVHQVAGDRSGGFYRPRPGYPDSTGPGGVVLEAYRWSDLPSGTAARTLSLVFLLPFMLSNVAIWMRPSGRGSGSGVKVLCRLIALNLTLVYVLSAAGVALDLIAWKCMGSSRCLAGRTWLSWLGDRPVGLRLVVLTVLPVAALGLLWLLSVRPGRSYEAFRVPGGGPEGDRLSAVGQWDAMPMVGRLRAIHVAAAFAALNFTLLAARGAGGPAPVVIALATVAGAVLAACMALLCAPASLERASASPTDRLAATARLVACALTAPTLGVVALDGTPWATSTGLPGYMRIVAWAFVAQMGLLLALAVLALWRRRGRDPRPVLLRGLGAPVIAAAGVGLAGALSAELVYRTAYFLNRRAITGSAGDLVPPPLAYKWAIFTFFLTSIVAVAAGGAVTLLTRPGRRRAAAAIVARDFPDAPPEAAGRLDRVARTIARARFTERLGPLATVYACLAAFGLATSVLGVFELQPGPFVERFLGVPGGFVNFGLTVGSYLIAGIIVGLVVGGLFAYRTAEFRRYVGVVWDLGTFWPRAAHPFAPPCYAERAVPELAKRICYLASRHDGVLLTGHSHGSVLLAAAVLQLPPPVRRRVALLTYGSPLDRLYARLFPAYLGRDVLHEVGARLDWRWLNLWRDTDPIGGWMFAPHRPGDPPPGDDPSARVDRRLRDPVNVVTPPSDSVPPPLQGHWPCESDERFAAAVCELVGRLRGIDRG</sequence>
<evidence type="ECO:0000313" key="2">
    <source>
        <dbReference type="EMBL" id="GAA4576277.1"/>
    </source>
</evidence>
<feature type="transmembrane region" description="Helical" evidence="1">
    <location>
        <begin position="226"/>
        <end position="246"/>
    </location>
</feature>
<keyword evidence="1" id="KW-0812">Transmembrane</keyword>
<keyword evidence="3" id="KW-1185">Reference proteome</keyword>
<feature type="transmembrane region" description="Helical" evidence="1">
    <location>
        <begin position="165"/>
        <end position="186"/>
    </location>
</feature>
<reference evidence="3" key="1">
    <citation type="journal article" date="2019" name="Int. J. Syst. Evol. Microbiol.">
        <title>The Global Catalogue of Microorganisms (GCM) 10K type strain sequencing project: providing services to taxonomists for standard genome sequencing and annotation.</title>
        <authorList>
            <consortium name="The Broad Institute Genomics Platform"/>
            <consortium name="The Broad Institute Genome Sequencing Center for Infectious Disease"/>
            <person name="Wu L."/>
            <person name="Ma J."/>
        </authorList>
    </citation>
    <scope>NUCLEOTIDE SEQUENCE [LARGE SCALE GENOMIC DNA]</scope>
    <source>
        <strain evidence="3">JCM 3175</strain>
    </source>
</reference>
<name>A0ABP8SV14_9ACTN</name>
<dbReference type="Proteomes" id="UP001500307">
    <property type="component" value="Unassembled WGS sequence"/>
</dbReference>
<feature type="transmembrane region" description="Helical" evidence="1">
    <location>
        <begin position="359"/>
        <end position="380"/>
    </location>
</feature>
<feature type="transmembrane region" description="Helical" evidence="1">
    <location>
        <begin position="480"/>
        <end position="500"/>
    </location>
</feature>
<evidence type="ECO:0008006" key="4">
    <source>
        <dbReference type="Google" id="ProtNLM"/>
    </source>
</evidence>
<keyword evidence="1" id="KW-1133">Transmembrane helix</keyword>
<feature type="transmembrane region" description="Helical" evidence="1">
    <location>
        <begin position="411"/>
        <end position="433"/>
    </location>
</feature>
<organism evidence="2 3">
    <name type="scientific">Micromonospora coerulea</name>
    <dbReference type="NCBI Taxonomy" id="47856"/>
    <lineage>
        <taxon>Bacteria</taxon>
        <taxon>Bacillati</taxon>
        <taxon>Actinomycetota</taxon>
        <taxon>Actinomycetes</taxon>
        <taxon>Micromonosporales</taxon>
        <taxon>Micromonosporaceae</taxon>
        <taxon>Micromonospora</taxon>
    </lineage>
</organism>
<evidence type="ECO:0000313" key="3">
    <source>
        <dbReference type="Proteomes" id="UP001500307"/>
    </source>
</evidence>
<feature type="transmembrane region" description="Helical" evidence="1">
    <location>
        <begin position="520"/>
        <end position="545"/>
    </location>
</feature>
<proteinExistence type="predicted"/>
<comment type="caution">
    <text evidence="2">The sequence shown here is derived from an EMBL/GenBank/DDBJ whole genome shotgun (WGS) entry which is preliminary data.</text>
</comment>
<evidence type="ECO:0000256" key="1">
    <source>
        <dbReference type="SAM" id="Phobius"/>
    </source>
</evidence>
<feature type="transmembrane region" description="Helical" evidence="1">
    <location>
        <begin position="115"/>
        <end position="137"/>
    </location>
</feature>
<dbReference type="InterPro" id="IPR029058">
    <property type="entry name" value="AB_hydrolase_fold"/>
</dbReference>
<keyword evidence="1" id="KW-0472">Membrane</keyword>